<keyword evidence="6" id="KW-1185">Reference proteome</keyword>
<dbReference type="Gene3D" id="1.10.10.10">
    <property type="entry name" value="Winged helix-like DNA-binding domain superfamily/Winged helix DNA-binding domain"/>
    <property type="match status" value="1"/>
</dbReference>
<dbReference type="InterPro" id="IPR036388">
    <property type="entry name" value="WH-like_DNA-bd_sf"/>
</dbReference>
<proteinExistence type="predicted"/>
<dbReference type="InterPro" id="IPR023187">
    <property type="entry name" value="Tscrpt_reg_MarR-type_CS"/>
</dbReference>
<sequence length="179" mass="19685">MAGQNPLRVDPIAEARRQWHVHGWDDAAAGMTAVTSVMRAQQLMQASVDAALKPHKLTFARYEMLRMLAFTRAGRLPLASAIDRLQVHPTSVTNTVERLVKDGYIERVKHPSDGRAALLLLTESGRAVVEDATVSLNTEVFERVGMNHADTTALVAIVARFREGAGDFVNDPESTREPD</sequence>
<dbReference type="SUPFAM" id="SSF46785">
    <property type="entry name" value="Winged helix' DNA-binding domain"/>
    <property type="match status" value="1"/>
</dbReference>
<keyword evidence="1" id="KW-0805">Transcription regulation</keyword>
<dbReference type="Proteomes" id="UP000321196">
    <property type="component" value="Unassembled WGS sequence"/>
</dbReference>
<feature type="domain" description="HTH marR-type" evidence="4">
    <location>
        <begin position="30"/>
        <end position="163"/>
    </location>
</feature>
<dbReference type="GO" id="GO:0003700">
    <property type="term" value="F:DNA-binding transcription factor activity"/>
    <property type="evidence" value="ECO:0007669"/>
    <property type="project" value="InterPro"/>
</dbReference>
<keyword evidence="3" id="KW-0804">Transcription</keyword>
<evidence type="ECO:0000256" key="2">
    <source>
        <dbReference type="ARBA" id="ARBA00023125"/>
    </source>
</evidence>
<dbReference type="EMBL" id="VRSW01000001">
    <property type="protein sequence ID" value="TXK06515.1"/>
    <property type="molecule type" value="Genomic_DNA"/>
</dbReference>
<dbReference type="OrthoDB" id="3296622at2"/>
<evidence type="ECO:0000256" key="1">
    <source>
        <dbReference type="ARBA" id="ARBA00023015"/>
    </source>
</evidence>
<dbReference type="InterPro" id="IPR000835">
    <property type="entry name" value="HTH_MarR-typ"/>
</dbReference>
<dbReference type="PROSITE" id="PS50995">
    <property type="entry name" value="HTH_MARR_2"/>
    <property type="match status" value="1"/>
</dbReference>
<reference evidence="5 6" key="1">
    <citation type="submission" date="2019-08" db="EMBL/GenBank/DDBJ databases">
        <authorList>
            <person name="Dong K."/>
        </authorList>
    </citation>
    <scope>NUCLEOTIDE SEQUENCE [LARGE SCALE GENOMIC DNA]</scope>
    <source>
        <strain evidence="5 6">M4-8</strain>
    </source>
</reference>
<dbReference type="GO" id="GO:0006950">
    <property type="term" value="P:response to stress"/>
    <property type="evidence" value="ECO:0007669"/>
    <property type="project" value="TreeGrafter"/>
</dbReference>
<gene>
    <name evidence="5" type="ORF">FVP60_06095</name>
</gene>
<evidence type="ECO:0000313" key="5">
    <source>
        <dbReference type="EMBL" id="TXK06515.1"/>
    </source>
</evidence>
<name>A0A5C8HR67_9MICO</name>
<organism evidence="5 6">
    <name type="scientific">Microbacterium mitrae</name>
    <dbReference type="NCBI Taxonomy" id="664640"/>
    <lineage>
        <taxon>Bacteria</taxon>
        <taxon>Bacillati</taxon>
        <taxon>Actinomycetota</taxon>
        <taxon>Actinomycetes</taxon>
        <taxon>Micrococcales</taxon>
        <taxon>Microbacteriaceae</taxon>
        <taxon>Microbacterium</taxon>
    </lineage>
</organism>
<dbReference type="GO" id="GO:0003677">
    <property type="term" value="F:DNA binding"/>
    <property type="evidence" value="ECO:0007669"/>
    <property type="project" value="UniProtKB-KW"/>
</dbReference>
<evidence type="ECO:0000259" key="4">
    <source>
        <dbReference type="PROSITE" id="PS50995"/>
    </source>
</evidence>
<dbReference type="RefSeq" id="WP_147825320.1">
    <property type="nucleotide sequence ID" value="NZ_BAAARG010000001.1"/>
</dbReference>
<dbReference type="PANTHER" id="PTHR33164:SF101">
    <property type="entry name" value="TRANSCRIPTIONAL REPRESSOR MPRA"/>
    <property type="match status" value="1"/>
</dbReference>
<dbReference type="InterPro" id="IPR036390">
    <property type="entry name" value="WH_DNA-bd_sf"/>
</dbReference>
<accession>A0A5C8HR67</accession>
<keyword evidence="2" id="KW-0238">DNA-binding</keyword>
<dbReference type="PROSITE" id="PS01117">
    <property type="entry name" value="HTH_MARR_1"/>
    <property type="match status" value="1"/>
</dbReference>
<dbReference type="AlphaFoldDB" id="A0A5C8HR67"/>
<dbReference type="Pfam" id="PF01047">
    <property type="entry name" value="MarR"/>
    <property type="match status" value="1"/>
</dbReference>
<comment type="caution">
    <text evidence="5">The sequence shown here is derived from an EMBL/GenBank/DDBJ whole genome shotgun (WGS) entry which is preliminary data.</text>
</comment>
<evidence type="ECO:0000256" key="3">
    <source>
        <dbReference type="ARBA" id="ARBA00023163"/>
    </source>
</evidence>
<dbReference type="InterPro" id="IPR039422">
    <property type="entry name" value="MarR/SlyA-like"/>
</dbReference>
<dbReference type="SMART" id="SM00347">
    <property type="entry name" value="HTH_MARR"/>
    <property type="match status" value="1"/>
</dbReference>
<evidence type="ECO:0000313" key="6">
    <source>
        <dbReference type="Proteomes" id="UP000321196"/>
    </source>
</evidence>
<dbReference type="PANTHER" id="PTHR33164">
    <property type="entry name" value="TRANSCRIPTIONAL REGULATOR, MARR FAMILY"/>
    <property type="match status" value="1"/>
</dbReference>
<protein>
    <submittedName>
        <fullName evidence="5">MarR family transcriptional regulator</fullName>
    </submittedName>
</protein>